<organism evidence="2 3">
    <name type="scientific">Xylophilus rhododendri</name>
    <dbReference type="NCBI Taxonomy" id="2697032"/>
    <lineage>
        <taxon>Bacteria</taxon>
        <taxon>Pseudomonadati</taxon>
        <taxon>Pseudomonadota</taxon>
        <taxon>Betaproteobacteria</taxon>
        <taxon>Burkholderiales</taxon>
        <taxon>Xylophilus</taxon>
    </lineage>
</organism>
<gene>
    <name evidence="2" type="ORF">GT347_25610</name>
</gene>
<evidence type="ECO:0000256" key="1">
    <source>
        <dbReference type="SAM" id="MobiDB-lite"/>
    </source>
</evidence>
<sequence length="94" mass="9983">MKTKKASQPQFVRDGSPSTESTRALLREVGAIASSAICLTLPGSGEAGDETGADRMLLLRQALERVGWVTDVALRQLGEPGAFASAEDWMLAHV</sequence>
<dbReference type="Proteomes" id="UP000464787">
    <property type="component" value="Chromosome"/>
</dbReference>
<dbReference type="EMBL" id="CP047650">
    <property type="protein sequence ID" value="QHJ01063.1"/>
    <property type="molecule type" value="Genomic_DNA"/>
</dbReference>
<reference evidence="2 3" key="1">
    <citation type="submission" date="2020-01" db="EMBL/GenBank/DDBJ databases">
        <title>Genome sequencing of strain KACC 21265.</title>
        <authorList>
            <person name="Heo J."/>
            <person name="Kim S.-J."/>
            <person name="Kim J.-S."/>
            <person name="Hong S.-B."/>
            <person name="Kwon S.-W."/>
        </authorList>
    </citation>
    <scope>NUCLEOTIDE SEQUENCE [LARGE SCALE GENOMIC DNA]</scope>
    <source>
        <strain evidence="2 3">KACC 21265</strain>
    </source>
</reference>
<proteinExistence type="predicted"/>
<evidence type="ECO:0000313" key="2">
    <source>
        <dbReference type="EMBL" id="QHJ01063.1"/>
    </source>
</evidence>
<keyword evidence="3" id="KW-1185">Reference proteome</keyword>
<dbReference type="AlphaFoldDB" id="A0A857JDM6"/>
<dbReference type="KEGG" id="xyk:GT347_25610"/>
<name>A0A857JDM6_9BURK</name>
<feature type="region of interest" description="Disordered" evidence="1">
    <location>
        <begin position="1"/>
        <end position="20"/>
    </location>
</feature>
<protein>
    <submittedName>
        <fullName evidence="2">Uncharacterized protein</fullName>
    </submittedName>
</protein>
<accession>A0A857JDM6</accession>
<evidence type="ECO:0000313" key="3">
    <source>
        <dbReference type="Proteomes" id="UP000464787"/>
    </source>
</evidence>
<dbReference type="RefSeq" id="WP_160554872.1">
    <property type="nucleotide sequence ID" value="NZ_CP047650.1"/>
</dbReference>